<accession>A0AAV9QS66</accession>
<evidence type="ECO:0000313" key="2">
    <source>
        <dbReference type="Proteomes" id="UP001311232"/>
    </source>
</evidence>
<sequence>MSTVIIKIVGGQIHLSPDLLAMMAEFGVEAELTSPEVLTRAFLAAIFYKTKKENFHCLESLHALGWKDAHYSIHVPGQRGGEWVTWVYTIQEGRISLKPKVEATLIESGVNRRLISPEALSKVFAGLRMHTVRKVKLVSSNVARQPEPGNPGK</sequence>
<keyword evidence="2" id="KW-1185">Reference proteome</keyword>
<dbReference type="EMBL" id="JAHHUM010002917">
    <property type="protein sequence ID" value="KAK5599748.1"/>
    <property type="molecule type" value="Genomic_DNA"/>
</dbReference>
<gene>
    <name evidence="1" type="ORF">CRENBAI_016425</name>
</gene>
<protein>
    <submittedName>
        <fullName evidence="1">Uncharacterized protein</fullName>
    </submittedName>
</protein>
<dbReference type="AlphaFoldDB" id="A0AAV9QS66"/>
<dbReference type="Proteomes" id="UP001311232">
    <property type="component" value="Unassembled WGS sequence"/>
</dbReference>
<reference evidence="1 2" key="1">
    <citation type="submission" date="2021-06" db="EMBL/GenBank/DDBJ databases">
        <authorList>
            <person name="Palmer J.M."/>
        </authorList>
    </citation>
    <scope>NUCLEOTIDE SEQUENCE [LARGE SCALE GENOMIC DNA]</scope>
    <source>
        <strain evidence="1 2">MEX-2019</strain>
        <tissue evidence="1">Muscle</tissue>
    </source>
</reference>
<organism evidence="1 2">
    <name type="scientific">Crenichthys baileyi</name>
    <name type="common">White River springfish</name>
    <dbReference type="NCBI Taxonomy" id="28760"/>
    <lineage>
        <taxon>Eukaryota</taxon>
        <taxon>Metazoa</taxon>
        <taxon>Chordata</taxon>
        <taxon>Craniata</taxon>
        <taxon>Vertebrata</taxon>
        <taxon>Euteleostomi</taxon>
        <taxon>Actinopterygii</taxon>
        <taxon>Neopterygii</taxon>
        <taxon>Teleostei</taxon>
        <taxon>Neoteleostei</taxon>
        <taxon>Acanthomorphata</taxon>
        <taxon>Ovalentaria</taxon>
        <taxon>Atherinomorphae</taxon>
        <taxon>Cyprinodontiformes</taxon>
        <taxon>Goodeidae</taxon>
        <taxon>Crenichthys</taxon>
    </lineage>
</organism>
<evidence type="ECO:0000313" key="1">
    <source>
        <dbReference type="EMBL" id="KAK5599748.1"/>
    </source>
</evidence>
<name>A0AAV9QS66_9TELE</name>
<comment type="caution">
    <text evidence="1">The sequence shown here is derived from an EMBL/GenBank/DDBJ whole genome shotgun (WGS) entry which is preliminary data.</text>
</comment>
<proteinExistence type="predicted"/>